<gene>
    <name evidence="3" type="ORF">BN948_03168</name>
</gene>
<name>A0A1L1PFA6_HYDIT</name>
<reference evidence="4" key="1">
    <citation type="submission" date="2014-11" db="EMBL/GenBank/DDBJ databases">
        <title>Draft genome sequence of Hydrogenophaga intermedia S1.</title>
        <authorList>
            <person name="Gan H.M."/>
            <person name="Chew T.H."/>
            <person name="Stolz A."/>
        </authorList>
    </citation>
    <scope>NUCLEOTIDE SEQUENCE [LARGE SCALE GENOMIC DNA]</scope>
    <source>
        <strain evidence="4">S1</strain>
    </source>
</reference>
<feature type="compositionally biased region" description="Polar residues" evidence="1">
    <location>
        <begin position="78"/>
        <end position="87"/>
    </location>
</feature>
<evidence type="ECO:0000259" key="2">
    <source>
        <dbReference type="Pfam" id="PF07906"/>
    </source>
</evidence>
<feature type="region of interest" description="Disordered" evidence="1">
    <location>
        <begin position="1"/>
        <end position="90"/>
    </location>
</feature>
<dbReference type="EMBL" id="CCAE010000028">
    <property type="protein sequence ID" value="CDN88732.1"/>
    <property type="molecule type" value="Genomic_DNA"/>
</dbReference>
<evidence type="ECO:0000313" key="3">
    <source>
        <dbReference type="EMBL" id="CDN88732.1"/>
    </source>
</evidence>
<accession>A0A1L1PFA6</accession>
<keyword evidence="4" id="KW-1185">Reference proteome</keyword>
<dbReference type="AlphaFoldDB" id="A0A1L1PFA6"/>
<evidence type="ECO:0000256" key="1">
    <source>
        <dbReference type="SAM" id="MobiDB-lite"/>
    </source>
</evidence>
<dbReference type="Pfam" id="PF07906">
    <property type="entry name" value="Toxin_15"/>
    <property type="match status" value="1"/>
</dbReference>
<evidence type="ECO:0000313" key="4">
    <source>
        <dbReference type="Proteomes" id="UP000028878"/>
    </source>
</evidence>
<dbReference type="Proteomes" id="UP000028878">
    <property type="component" value="Unassembled WGS sequence"/>
</dbReference>
<organism evidence="3 4">
    <name type="scientific">Hydrogenophaga intermedia</name>
    <dbReference type="NCBI Taxonomy" id="65786"/>
    <lineage>
        <taxon>Bacteria</taxon>
        <taxon>Pseudomonadati</taxon>
        <taxon>Pseudomonadota</taxon>
        <taxon>Betaproteobacteria</taxon>
        <taxon>Burkholderiales</taxon>
        <taxon>Comamonadaceae</taxon>
        <taxon>Hydrogenophaga</taxon>
    </lineage>
</organism>
<sequence>MAPRQEAPQPTHRGEASGGDPSGPVTVTRDPPKARATSTLYTRRGDRDKGSAGRPPERDRASNSQPRYTPKSLESIKQRNQQGSQAFSEKDPWLAQSLRLTNAELDLSRCKPTLLATVSPALMKSLCVVAAIEKRPITSLKLPATTKALPAFVKAMGDLQSIQIRTRDGKWREVPIPSARNTDAAAGSHSFEPIDSGTYINKASHSSSLRTVRLNGIVASDGANGSLACDELSKFWIHQRRQPRGTDSFSYAHLSSPDFLALNRYWITELATFGYCSHHVVADEIMGGWLEARFSEMPSQGVVRHYSLQIADHAMALELRLWAPSDASGITHFRVSFYDPNGTAQHQNRWTTSAELMRQWTLDVFRTPDGESLWKAYLPDEQSGDKVMLLSEVPAQPGAPSGSPIDAPVSLMMPTNTACGASAIGLLYRANDLANWRVQLCRVREEQGLNAALDIMFARTNSVDAYLRYNRTMATTRAVVQLLHEWGLTPGAICHQLLLGLACVGRPSSTAHASEALMQSPLTPGRHSLHAWCEHVLLIKQICGRSPTPDEVAILLMPHRLQASDRPEETHQSPNDAWEAVKKSAHAADLRAEVWVLPEGIDMEQGLIYPPFYSALAQYDVKHMAYLTDALEMLLQQRLILPDHVPGLLTVQVQMPDGTAIDLREQLGDDEDAAPGLEAFQHLCDRLSQTAQSISSI</sequence>
<dbReference type="InterPro" id="IPR012927">
    <property type="entry name" value="Toxin_15_N"/>
</dbReference>
<feature type="compositionally biased region" description="Basic and acidic residues" evidence="1">
    <location>
        <begin position="43"/>
        <end position="61"/>
    </location>
</feature>
<protein>
    <recommendedName>
        <fullName evidence="2">ShET2 enterotoxin N-terminal domain-containing protein</fullName>
    </recommendedName>
</protein>
<feature type="domain" description="ShET2 enterotoxin N-terminal" evidence="2">
    <location>
        <begin position="208"/>
        <end position="365"/>
    </location>
</feature>
<proteinExistence type="predicted"/>